<dbReference type="PROSITE" id="PS50287">
    <property type="entry name" value="SRCR_2"/>
    <property type="match status" value="2"/>
</dbReference>
<name>A0A9D4KW66_DREPO</name>
<dbReference type="Pfam" id="PF00530">
    <property type="entry name" value="SRCR"/>
    <property type="match status" value="1"/>
</dbReference>
<evidence type="ECO:0000256" key="5">
    <source>
        <dbReference type="PROSITE-ProRule" id="PRU00196"/>
    </source>
</evidence>
<keyword evidence="3 5" id="KW-1015">Disulfide bond</keyword>
<dbReference type="SMART" id="SM00202">
    <property type="entry name" value="SR"/>
    <property type="match status" value="1"/>
</dbReference>
<organism evidence="7 8">
    <name type="scientific">Dreissena polymorpha</name>
    <name type="common">Zebra mussel</name>
    <name type="synonym">Mytilus polymorpha</name>
    <dbReference type="NCBI Taxonomy" id="45954"/>
    <lineage>
        <taxon>Eukaryota</taxon>
        <taxon>Metazoa</taxon>
        <taxon>Spiralia</taxon>
        <taxon>Lophotrochozoa</taxon>
        <taxon>Mollusca</taxon>
        <taxon>Bivalvia</taxon>
        <taxon>Autobranchia</taxon>
        <taxon>Heteroconchia</taxon>
        <taxon>Euheterodonta</taxon>
        <taxon>Imparidentia</taxon>
        <taxon>Neoheterodontei</taxon>
        <taxon>Myida</taxon>
        <taxon>Dreissenoidea</taxon>
        <taxon>Dreissenidae</taxon>
        <taxon>Dreissena</taxon>
    </lineage>
</organism>
<dbReference type="Gene3D" id="3.10.250.10">
    <property type="entry name" value="SRCR-like domain"/>
    <property type="match status" value="2"/>
</dbReference>
<accession>A0A9D4KW66</accession>
<evidence type="ECO:0000313" key="8">
    <source>
        <dbReference type="Proteomes" id="UP000828390"/>
    </source>
</evidence>
<gene>
    <name evidence="7" type="ORF">DPMN_089555</name>
</gene>
<evidence type="ECO:0000256" key="3">
    <source>
        <dbReference type="ARBA" id="ARBA00023157"/>
    </source>
</evidence>
<feature type="disulfide bond" evidence="5">
    <location>
        <begin position="117"/>
        <end position="127"/>
    </location>
</feature>
<sequence length="252" mass="28417">MMSTSTAPSLITIKSSYRFYFEEPHIEGRSPDPYLASGVACEGFPLNISSVQLVGGSSAFDGRVELRVEERIGTICPNKFDFEDAQVLCKMIGLNASLFNVDYQYSERYPMIRDLRCSGQASHINNCTYTTPNSLISFEKGAVTLLCTECGRVNLSGVMEIYNHTTKKLTVRCHNNRLTYVQYTCENNGSWSYTEECRPVVIQDIHLVIQSQLFLYKGSVELKINDVWGTICDKMLFGAEEETVVCRMITAR</sequence>
<dbReference type="AlphaFoldDB" id="A0A9D4KW66"/>
<evidence type="ECO:0000256" key="2">
    <source>
        <dbReference type="ARBA" id="ARBA00022737"/>
    </source>
</evidence>
<keyword evidence="4" id="KW-0325">Glycoprotein</keyword>
<feature type="domain" description="SRCR" evidence="6">
    <location>
        <begin position="205"/>
        <end position="252"/>
    </location>
</feature>
<keyword evidence="8" id="KW-1185">Reference proteome</keyword>
<evidence type="ECO:0000256" key="1">
    <source>
        <dbReference type="ARBA" id="ARBA00022729"/>
    </source>
</evidence>
<evidence type="ECO:0000313" key="7">
    <source>
        <dbReference type="EMBL" id="KAH3847237.1"/>
    </source>
</evidence>
<reference evidence="7" key="1">
    <citation type="journal article" date="2019" name="bioRxiv">
        <title>The Genome of the Zebra Mussel, Dreissena polymorpha: A Resource for Invasive Species Research.</title>
        <authorList>
            <person name="McCartney M.A."/>
            <person name="Auch B."/>
            <person name="Kono T."/>
            <person name="Mallez S."/>
            <person name="Zhang Y."/>
            <person name="Obille A."/>
            <person name="Becker A."/>
            <person name="Abrahante J.E."/>
            <person name="Garbe J."/>
            <person name="Badalamenti J.P."/>
            <person name="Herman A."/>
            <person name="Mangelson H."/>
            <person name="Liachko I."/>
            <person name="Sullivan S."/>
            <person name="Sone E.D."/>
            <person name="Koren S."/>
            <person name="Silverstein K.A.T."/>
            <person name="Beckman K.B."/>
            <person name="Gohl D.M."/>
        </authorList>
    </citation>
    <scope>NUCLEOTIDE SEQUENCE</scope>
    <source>
        <strain evidence="7">Duluth1</strain>
        <tissue evidence="7">Whole animal</tissue>
    </source>
</reference>
<dbReference type="PRINTS" id="PR00258">
    <property type="entry name" value="SPERACTRCPTR"/>
</dbReference>
<evidence type="ECO:0000259" key="6">
    <source>
        <dbReference type="PROSITE" id="PS50287"/>
    </source>
</evidence>
<keyword evidence="2" id="KW-0677">Repeat</keyword>
<dbReference type="Proteomes" id="UP000828390">
    <property type="component" value="Unassembled WGS sequence"/>
</dbReference>
<feature type="domain" description="SRCR" evidence="6">
    <location>
        <begin position="51"/>
        <end position="148"/>
    </location>
</feature>
<comment type="caution">
    <text evidence="5">Lacks conserved residue(s) required for the propagation of feature annotation.</text>
</comment>
<keyword evidence="1" id="KW-0732">Signal</keyword>
<dbReference type="GO" id="GO:0016020">
    <property type="term" value="C:membrane"/>
    <property type="evidence" value="ECO:0007669"/>
    <property type="project" value="InterPro"/>
</dbReference>
<evidence type="ECO:0000256" key="4">
    <source>
        <dbReference type="ARBA" id="ARBA00023180"/>
    </source>
</evidence>
<protein>
    <recommendedName>
        <fullName evidence="6">SRCR domain-containing protein</fullName>
    </recommendedName>
</protein>
<reference evidence="7" key="2">
    <citation type="submission" date="2020-11" db="EMBL/GenBank/DDBJ databases">
        <authorList>
            <person name="McCartney M.A."/>
            <person name="Auch B."/>
            <person name="Kono T."/>
            <person name="Mallez S."/>
            <person name="Becker A."/>
            <person name="Gohl D.M."/>
            <person name="Silverstein K.A.T."/>
            <person name="Koren S."/>
            <person name="Bechman K.B."/>
            <person name="Herman A."/>
            <person name="Abrahante J.E."/>
            <person name="Garbe J."/>
        </authorList>
    </citation>
    <scope>NUCLEOTIDE SEQUENCE</scope>
    <source>
        <strain evidence="7">Duluth1</strain>
        <tissue evidence="7">Whole animal</tissue>
    </source>
</reference>
<dbReference type="PANTHER" id="PTHR19331:SF465">
    <property type="entry name" value="EGG PEPTIDE SPERACT RECEPTOR"/>
    <property type="match status" value="1"/>
</dbReference>
<dbReference type="SUPFAM" id="SSF56487">
    <property type="entry name" value="SRCR-like"/>
    <property type="match status" value="2"/>
</dbReference>
<dbReference type="InterPro" id="IPR036772">
    <property type="entry name" value="SRCR-like_dom_sf"/>
</dbReference>
<dbReference type="InterPro" id="IPR001190">
    <property type="entry name" value="SRCR"/>
</dbReference>
<comment type="caution">
    <text evidence="7">The sequence shown here is derived from an EMBL/GenBank/DDBJ whole genome shotgun (WGS) entry which is preliminary data.</text>
</comment>
<proteinExistence type="predicted"/>
<dbReference type="PANTHER" id="PTHR19331">
    <property type="entry name" value="SCAVENGER RECEPTOR DOMAIN-CONTAINING"/>
    <property type="match status" value="1"/>
</dbReference>
<dbReference type="EMBL" id="JAIWYP010000003">
    <property type="protein sequence ID" value="KAH3847237.1"/>
    <property type="molecule type" value="Genomic_DNA"/>
</dbReference>